<dbReference type="EMBL" id="FQTU01000004">
    <property type="protein sequence ID" value="SHE59878.1"/>
    <property type="molecule type" value="Genomic_DNA"/>
</dbReference>
<evidence type="ECO:0000256" key="1">
    <source>
        <dbReference type="SAM" id="SignalP"/>
    </source>
</evidence>
<dbReference type="STRING" id="1120975.SAMN02746064_00817"/>
<name>A0A1M4UT85_9FIRM</name>
<evidence type="ECO:0000313" key="2">
    <source>
        <dbReference type="EMBL" id="SHE59878.1"/>
    </source>
</evidence>
<reference evidence="2 3" key="1">
    <citation type="submission" date="2016-11" db="EMBL/GenBank/DDBJ databases">
        <authorList>
            <person name="Jaros S."/>
            <person name="Januszkiewicz K."/>
            <person name="Wedrychowicz H."/>
        </authorList>
    </citation>
    <scope>NUCLEOTIDE SEQUENCE [LARGE SCALE GENOMIC DNA]</scope>
    <source>
        <strain evidence="2 3">DSM 14828</strain>
    </source>
</reference>
<organism evidence="2 3">
    <name type="scientific">Alkalibacter saccharofermentans DSM 14828</name>
    <dbReference type="NCBI Taxonomy" id="1120975"/>
    <lineage>
        <taxon>Bacteria</taxon>
        <taxon>Bacillati</taxon>
        <taxon>Bacillota</taxon>
        <taxon>Clostridia</taxon>
        <taxon>Eubacteriales</taxon>
        <taxon>Eubacteriaceae</taxon>
        <taxon>Alkalibacter</taxon>
    </lineage>
</organism>
<proteinExistence type="predicted"/>
<feature type="chain" id="PRO_5038894526" description="Polymer-forming protein" evidence="1">
    <location>
        <begin position="19"/>
        <end position="176"/>
    </location>
</feature>
<protein>
    <recommendedName>
        <fullName evidence="4">Polymer-forming protein</fullName>
    </recommendedName>
</protein>
<keyword evidence="1" id="KW-0732">Signal</keyword>
<dbReference type="Proteomes" id="UP000184251">
    <property type="component" value="Unassembled WGS sequence"/>
</dbReference>
<feature type="signal peptide" evidence="1">
    <location>
        <begin position="1"/>
        <end position="18"/>
    </location>
</feature>
<gene>
    <name evidence="2" type="ORF">SAMN02746064_00817</name>
</gene>
<dbReference type="RefSeq" id="WP_073269812.1">
    <property type="nucleotide sequence ID" value="NZ_FQTU01000004.1"/>
</dbReference>
<sequence length="176" mass="19163">MKLKLIIALLAVSIILFAGCTTSDPDPTNGDNDAVTAASLVEDAEVFEASIGSEGTWIVAILNDITSENELVIEGEFYNRDDASTELYRKIALYAQDADRNVTDRYTLVAPKLTVISPNTRIQSGTFVGDVYAESEGFTLTDATIEGNLYFATQEIMDSFVNEESEVTGEILVETE</sequence>
<evidence type="ECO:0000313" key="3">
    <source>
        <dbReference type="Proteomes" id="UP000184251"/>
    </source>
</evidence>
<dbReference type="AlphaFoldDB" id="A0A1M4UT85"/>
<dbReference type="OrthoDB" id="2111555at2"/>
<keyword evidence="3" id="KW-1185">Reference proteome</keyword>
<evidence type="ECO:0008006" key="4">
    <source>
        <dbReference type="Google" id="ProtNLM"/>
    </source>
</evidence>
<dbReference type="PROSITE" id="PS51257">
    <property type="entry name" value="PROKAR_LIPOPROTEIN"/>
    <property type="match status" value="1"/>
</dbReference>
<accession>A0A1M4UT85</accession>